<dbReference type="InterPro" id="IPR021146">
    <property type="entry name" value="Phage_gp6-like_head-tail"/>
</dbReference>
<accession>A0ABW5NFS3</accession>
<reference evidence="2" key="1">
    <citation type="journal article" date="2019" name="Int. J. Syst. Evol. Microbiol.">
        <title>The Global Catalogue of Microorganisms (GCM) 10K type strain sequencing project: providing services to taxonomists for standard genome sequencing and annotation.</title>
        <authorList>
            <consortium name="The Broad Institute Genomics Platform"/>
            <consortium name="The Broad Institute Genome Sequencing Center for Infectious Disease"/>
            <person name="Wu L."/>
            <person name="Ma J."/>
        </authorList>
    </citation>
    <scope>NUCLEOTIDE SEQUENCE [LARGE SCALE GENOMIC DNA]</scope>
    <source>
        <strain evidence="2">KCTC 42248</strain>
    </source>
</reference>
<sequence length="174" mass="19839">MFRVNVLNIIGDEPVSLEEVKRFCRIDQDYIGEDDLLKTLISSARSMIEQYANISLIKKRLEVFTDSTKLFWLPMSPVIEIESLVDENGDTLYLESPQAQRLKVNSHNGYVVTYQAGFGKVPADLKLAIMKQVATDYDNRENFTVSERSQVISGVELSNSAKSLVKPYNRNLWL</sequence>
<name>A0ABW5NFS3_9SPHI</name>
<dbReference type="Proteomes" id="UP001597393">
    <property type="component" value="Unassembled WGS sequence"/>
</dbReference>
<protein>
    <submittedName>
        <fullName evidence="1">Head-tail connector protein</fullName>
    </submittedName>
</protein>
<gene>
    <name evidence="1" type="ORF">ACFSQ3_01050</name>
</gene>
<dbReference type="Gene3D" id="1.10.3230.30">
    <property type="entry name" value="Phage gp6-like head-tail connector protein"/>
    <property type="match status" value="1"/>
</dbReference>
<proteinExistence type="predicted"/>
<dbReference type="NCBIfam" id="TIGR01560">
    <property type="entry name" value="put_DNA_pack"/>
    <property type="match status" value="1"/>
</dbReference>
<keyword evidence="2" id="KW-1185">Reference proteome</keyword>
<dbReference type="CDD" id="cd08054">
    <property type="entry name" value="gp6"/>
    <property type="match status" value="1"/>
</dbReference>
<organism evidence="1 2">
    <name type="scientific">Sphingobacterium corticis</name>
    <dbReference type="NCBI Taxonomy" id="1812823"/>
    <lineage>
        <taxon>Bacteria</taxon>
        <taxon>Pseudomonadati</taxon>
        <taxon>Bacteroidota</taxon>
        <taxon>Sphingobacteriia</taxon>
        <taxon>Sphingobacteriales</taxon>
        <taxon>Sphingobacteriaceae</taxon>
        <taxon>Sphingobacterium</taxon>
    </lineage>
</organism>
<dbReference type="Pfam" id="PF05135">
    <property type="entry name" value="Phage_connect_1"/>
    <property type="match status" value="1"/>
</dbReference>
<evidence type="ECO:0000313" key="2">
    <source>
        <dbReference type="Proteomes" id="UP001597393"/>
    </source>
</evidence>
<comment type="caution">
    <text evidence="1">The sequence shown here is derived from an EMBL/GenBank/DDBJ whole genome shotgun (WGS) entry which is preliminary data.</text>
</comment>
<dbReference type="InterPro" id="IPR006450">
    <property type="entry name" value="Phage_HK97_gp6-like"/>
</dbReference>
<dbReference type="RefSeq" id="WP_380866732.1">
    <property type="nucleotide sequence ID" value="NZ_JBHUMA010000003.1"/>
</dbReference>
<evidence type="ECO:0000313" key="1">
    <source>
        <dbReference type="EMBL" id="MFD2597521.1"/>
    </source>
</evidence>
<dbReference type="EMBL" id="JBHUMA010000003">
    <property type="protein sequence ID" value="MFD2597521.1"/>
    <property type="molecule type" value="Genomic_DNA"/>
</dbReference>